<gene>
    <name evidence="9" type="ORF">FNK824_LOCUS37385</name>
</gene>
<dbReference type="GO" id="GO:0005634">
    <property type="term" value="C:nucleus"/>
    <property type="evidence" value="ECO:0007669"/>
    <property type="project" value="TreeGrafter"/>
</dbReference>
<evidence type="ECO:0000256" key="1">
    <source>
        <dbReference type="ARBA" id="ARBA00000707"/>
    </source>
</evidence>
<dbReference type="GO" id="GO:0005829">
    <property type="term" value="C:cytosol"/>
    <property type="evidence" value="ECO:0007669"/>
    <property type="project" value="TreeGrafter"/>
</dbReference>
<organism evidence="9 10">
    <name type="scientific">Rotaria sordida</name>
    <dbReference type="NCBI Taxonomy" id="392033"/>
    <lineage>
        <taxon>Eukaryota</taxon>
        <taxon>Metazoa</taxon>
        <taxon>Spiralia</taxon>
        <taxon>Gnathifera</taxon>
        <taxon>Rotifera</taxon>
        <taxon>Eurotatoria</taxon>
        <taxon>Bdelloidea</taxon>
        <taxon>Philodinida</taxon>
        <taxon>Philodinidae</taxon>
        <taxon>Rotaria</taxon>
    </lineage>
</organism>
<keyword evidence="6" id="KW-0378">Hydrolase</keyword>
<evidence type="ECO:0000313" key="10">
    <source>
        <dbReference type="Proteomes" id="UP000663874"/>
    </source>
</evidence>
<evidence type="ECO:0000256" key="4">
    <source>
        <dbReference type="ARBA" id="ARBA00022670"/>
    </source>
</evidence>
<proteinExistence type="inferred from homology"/>
<dbReference type="InterPro" id="IPR050164">
    <property type="entry name" value="Peptidase_C19"/>
</dbReference>
<dbReference type="EC" id="3.4.19.12" evidence="3"/>
<comment type="similarity">
    <text evidence="2">Belongs to the peptidase C19 family.</text>
</comment>
<evidence type="ECO:0000256" key="3">
    <source>
        <dbReference type="ARBA" id="ARBA00012759"/>
    </source>
</evidence>
<dbReference type="SUPFAM" id="SSF54001">
    <property type="entry name" value="Cysteine proteinases"/>
    <property type="match status" value="1"/>
</dbReference>
<protein>
    <recommendedName>
        <fullName evidence="3">ubiquitinyl hydrolase 1</fullName>
        <ecNumber evidence="3">3.4.19.12</ecNumber>
    </recommendedName>
</protein>
<dbReference type="AlphaFoldDB" id="A0A820CMI6"/>
<feature type="non-terminal residue" evidence="9">
    <location>
        <position position="1"/>
    </location>
</feature>
<evidence type="ECO:0000256" key="5">
    <source>
        <dbReference type="ARBA" id="ARBA00022786"/>
    </source>
</evidence>
<dbReference type="GO" id="GO:0006508">
    <property type="term" value="P:proteolysis"/>
    <property type="evidence" value="ECO:0007669"/>
    <property type="project" value="UniProtKB-KW"/>
</dbReference>
<name>A0A820CMI6_9BILA</name>
<dbReference type="InterPro" id="IPR001394">
    <property type="entry name" value="Peptidase_C19_UCH"/>
</dbReference>
<comment type="caution">
    <text evidence="9">The sequence shown here is derived from an EMBL/GenBank/DDBJ whole genome shotgun (WGS) entry which is preliminary data.</text>
</comment>
<evidence type="ECO:0000256" key="7">
    <source>
        <dbReference type="ARBA" id="ARBA00022807"/>
    </source>
</evidence>
<dbReference type="InterPro" id="IPR028889">
    <property type="entry name" value="USP"/>
</dbReference>
<keyword evidence="4" id="KW-0645">Protease</keyword>
<comment type="catalytic activity">
    <reaction evidence="1">
        <text>Thiol-dependent hydrolysis of ester, thioester, amide, peptide and isopeptide bonds formed by the C-terminal Gly of ubiquitin (a 76-residue protein attached to proteins as an intracellular targeting signal).</text>
        <dbReference type="EC" id="3.4.19.12"/>
    </reaction>
</comment>
<dbReference type="PANTHER" id="PTHR24006:SF888">
    <property type="entry name" value="UBIQUITIN CARBOXYL-TERMINAL HYDROLASE 30"/>
    <property type="match status" value="1"/>
</dbReference>
<dbReference type="PANTHER" id="PTHR24006">
    <property type="entry name" value="UBIQUITIN CARBOXYL-TERMINAL HYDROLASE"/>
    <property type="match status" value="1"/>
</dbReference>
<dbReference type="InterPro" id="IPR038765">
    <property type="entry name" value="Papain-like_cys_pep_sf"/>
</dbReference>
<dbReference type="GO" id="GO:0004843">
    <property type="term" value="F:cysteine-type deubiquitinase activity"/>
    <property type="evidence" value="ECO:0007669"/>
    <property type="project" value="UniProtKB-EC"/>
</dbReference>
<dbReference type="GO" id="GO:0016579">
    <property type="term" value="P:protein deubiquitination"/>
    <property type="evidence" value="ECO:0007669"/>
    <property type="project" value="InterPro"/>
</dbReference>
<dbReference type="PROSITE" id="PS50235">
    <property type="entry name" value="USP_3"/>
    <property type="match status" value="1"/>
</dbReference>
<accession>A0A820CMI6</accession>
<reference evidence="9" key="1">
    <citation type="submission" date="2021-02" db="EMBL/GenBank/DDBJ databases">
        <authorList>
            <person name="Nowell W R."/>
        </authorList>
    </citation>
    <scope>NUCLEOTIDE SEQUENCE</scope>
</reference>
<evidence type="ECO:0000313" key="9">
    <source>
        <dbReference type="EMBL" id="CAF4224016.1"/>
    </source>
</evidence>
<keyword evidence="7" id="KW-0788">Thiol protease</keyword>
<evidence type="ECO:0000256" key="6">
    <source>
        <dbReference type="ARBA" id="ARBA00022801"/>
    </source>
</evidence>
<keyword evidence="5" id="KW-0833">Ubl conjugation pathway</keyword>
<evidence type="ECO:0000259" key="8">
    <source>
        <dbReference type="PROSITE" id="PS50235"/>
    </source>
</evidence>
<feature type="domain" description="USP" evidence="8">
    <location>
        <begin position="52"/>
        <end position="315"/>
    </location>
</feature>
<sequence length="315" mass="36082">MSKVVVDLRLPPGREEIASRYVPLGRVRSRQDVVILRDFPVLALQSSLIPRPGIINLYGTTCSLNALLQSLASLNSFYLSLQRNINFSRFNYDPIVSIFIDLISQLRNDHHLLTKNFTTDICELFQSILDVLNNSLSKQSTVYSTNVIEQVQNSKLARYSLDYVNKLFSEIETYLYDKITSDNLDTQTSYIIEYVDITWLLHHIQLSSIIKHNFSGQILHAHCCHNCSYVRFCSEPFQILTLPVNRINTTLEKLFSQLTKIEIIDSISCSYCSSNDQERMIKHGALRNTITTTIPPIVTSRRPYSDEIYSSTPIS</sequence>
<evidence type="ECO:0000256" key="2">
    <source>
        <dbReference type="ARBA" id="ARBA00009085"/>
    </source>
</evidence>
<dbReference type="Pfam" id="PF00443">
    <property type="entry name" value="UCH"/>
    <property type="match status" value="1"/>
</dbReference>
<dbReference type="Proteomes" id="UP000663874">
    <property type="component" value="Unassembled WGS sequence"/>
</dbReference>
<dbReference type="Gene3D" id="3.90.70.10">
    <property type="entry name" value="Cysteine proteinases"/>
    <property type="match status" value="1"/>
</dbReference>
<dbReference type="EMBL" id="CAJOBE010018861">
    <property type="protein sequence ID" value="CAF4224016.1"/>
    <property type="molecule type" value="Genomic_DNA"/>
</dbReference>